<dbReference type="EMBL" id="CP045899">
    <property type="protein sequence ID" value="QQP40853.1"/>
    <property type="molecule type" value="Genomic_DNA"/>
</dbReference>
<protein>
    <submittedName>
        <fullName evidence="1">LOC100197594</fullName>
    </submittedName>
</protein>
<accession>A0A7T8JZG1</accession>
<evidence type="ECO:0000313" key="2">
    <source>
        <dbReference type="Proteomes" id="UP000595437"/>
    </source>
</evidence>
<dbReference type="Proteomes" id="UP000595437">
    <property type="component" value="Chromosome 10"/>
</dbReference>
<gene>
    <name evidence="1" type="ORF">FKW44_015041</name>
</gene>
<evidence type="ECO:0000313" key="1">
    <source>
        <dbReference type="EMBL" id="QQP40853.1"/>
    </source>
</evidence>
<name>A0A7T8JZG1_CALRO</name>
<sequence length="80" mass="9369">MLVKNKAVFKRQKPASFMVWAGLTTCGRKTPLIFIPEGVKINQKVYLDMMSMQVLPWIKKQEWRIRIASSKMAHHLIQQN</sequence>
<dbReference type="Gene3D" id="3.30.420.10">
    <property type="entry name" value="Ribonuclease H-like superfamily/Ribonuclease H"/>
    <property type="match status" value="1"/>
</dbReference>
<dbReference type="InterPro" id="IPR036397">
    <property type="entry name" value="RNaseH_sf"/>
</dbReference>
<organism evidence="1 2">
    <name type="scientific">Caligus rogercresseyi</name>
    <name type="common">Sea louse</name>
    <dbReference type="NCBI Taxonomy" id="217165"/>
    <lineage>
        <taxon>Eukaryota</taxon>
        <taxon>Metazoa</taxon>
        <taxon>Ecdysozoa</taxon>
        <taxon>Arthropoda</taxon>
        <taxon>Crustacea</taxon>
        <taxon>Multicrustacea</taxon>
        <taxon>Hexanauplia</taxon>
        <taxon>Copepoda</taxon>
        <taxon>Siphonostomatoida</taxon>
        <taxon>Caligidae</taxon>
        <taxon>Caligus</taxon>
    </lineage>
</organism>
<dbReference type="GO" id="GO:0003676">
    <property type="term" value="F:nucleic acid binding"/>
    <property type="evidence" value="ECO:0007669"/>
    <property type="project" value="InterPro"/>
</dbReference>
<keyword evidence="2" id="KW-1185">Reference proteome</keyword>
<reference evidence="2" key="1">
    <citation type="submission" date="2021-01" db="EMBL/GenBank/DDBJ databases">
        <title>Caligus Genome Assembly.</title>
        <authorList>
            <person name="Gallardo-Escarate C."/>
        </authorList>
    </citation>
    <scope>NUCLEOTIDE SEQUENCE [LARGE SCALE GENOMIC DNA]</scope>
</reference>
<dbReference type="OrthoDB" id="9981685at2759"/>
<dbReference type="AlphaFoldDB" id="A0A7T8JZG1"/>
<proteinExistence type="predicted"/>